<dbReference type="Gene3D" id="1.25.40.10">
    <property type="entry name" value="Tetratricopeptide repeat domain"/>
    <property type="match status" value="1"/>
</dbReference>
<dbReference type="AlphaFoldDB" id="A0A9P8NBF0"/>
<evidence type="ECO:0000313" key="3">
    <source>
        <dbReference type="EMBL" id="KAH1894769.1"/>
    </source>
</evidence>
<dbReference type="InterPro" id="IPR011990">
    <property type="entry name" value="TPR-like_helical_dom_sf"/>
</dbReference>
<dbReference type="Pfam" id="PF13424">
    <property type="entry name" value="TPR_12"/>
    <property type="match status" value="1"/>
</dbReference>
<dbReference type="PANTHER" id="PTHR46082:SF6">
    <property type="entry name" value="AAA+ ATPASE DOMAIN-CONTAINING PROTEIN-RELATED"/>
    <property type="match status" value="1"/>
</dbReference>
<dbReference type="PANTHER" id="PTHR46082">
    <property type="entry name" value="ATP/GTP-BINDING PROTEIN-RELATED"/>
    <property type="match status" value="1"/>
</dbReference>
<feature type="region of interest" description="Disordered" evidence="1">
    <location>
        <begin position="37"/>
        <end position="67"/>
    </location>
</feature>
<reference evidence="3" key="1">
    <citation type="submission" date="2021-08" db="EMBL/GenBank/DDBJ databases">
        <title>Global Aspergillus fumigatus from environmental and clinical sources.</title>
        <authorList>
            <person name="Barber A."/>
            <person name="Sae-Ong T."/>
        </authorList>
    </citation>
    <scope>NUCLEOTIDE SEQUENCE</scope>
    <source>
        <strain evidence="3">NRZ-2016-071</strain>
    </source>
</reference>
<dbReference type="InterPro" id="IPR053137">
    <property type="entry name" value="NLR-like"/>
</dbReference>
<evidence type="ECO:0000313" key="4">
    <source>
        <dbReference type="Proteomes" id="UP000813423"/>
    </source>
</evidence>
<dbReference type="Pfam" id="PF25000">
    <property type="entry name" value="DUF7779"/>
    <property type="match status" value="1"/>
</dbReference>
<dbReference type="Proteomes" id="UP000813423">
    <property type="component" value="Unassembled WGS sequence"/>
</dbReference>
<feature type="compositionally biased region" description="Polar residues" evidence="1">
    <location>
        <begin position="38"/>
        <end position="49"/>
    </location>
</feature>
<dbReference type="EMBL" id="JAIBSC010000148">
    <property type="protein sequence ID" value="KAH1894769.1"/>
    <property type="molecule type" value="Genomic_DNA"/>
</dbReference>
<evidence type="ECO:0000256" key="1">
    <source>
        <dbReference type="SAM" id="MobiDB-lite"/>
    </source>
</evidence>
<feature type="compositionally biased region" description="Acidic residues" evidence="1">
    <location>
        <begin position="50"/>
        <end position="62"/>
    </location>
</feature>
<proteinExistence type="predicted"/>
<comment type="caution">
    <text evidence="3">The sequence shown here is derived from an EMBL/GenBank/DDBJ whole genome shotgun (WGS) entry which is preliminary data.</text>
</comment>
<name>A0A9P8NBF0_ASPFM</name>
<gene>
    <name evidence="3" type="ORF">KXV57_002089</name>
</gene>
<protein>
    <recommendedName>
        <fullName evidence="2">DUF7779 domain-containing protein</fullName>
    </recommendedName>
</protein>
<organism evidence="3 4">
    <name type="scientific">Aspergillus fumigatus</name>
    <name type="common">Neosartorya fumigata</name>
    <dbReference type="NCBI Taxonomy" id="746128"/>
    <lineage>
        <taxon>Eukaryota</taxon>
        <taxon>Fungi</taxon>
        <taxon>Dikarya</taxon>
        <taxon>Ascomycota</taxon>
        <taxon>Pezizomycotina</taxon>
        <taxon>Eurotiomycetes</taxon>
        <taxon>Eurotiomycetidae</taxon>
        <taxon>Eurotiales</taxon>
        <taxon>Aspergillaceae</taxon>
        <taxon>Aspergillus</taxon>
        <taxon>Aspergillus subgen. Fumigati</taxon>
    </lineage>
</organism>
<dbReference type="InterPro" id="IPR056681">
    <property type="entry name" value="DUF7779"/>
</dbReference>
<feature type="domain" description="DUF7779" evidence="2">
    <location>
        <begin position="13"/>
        <end position="106"/>
    </location>
</feature>
<sequence>MTWQISFDSIRRSRRSAADLLSLMSFFDRQGIPKALLQSRSEQQRAEPSNNDDDDDDDDDSESQSSVADDFNDDILMLRRYSLISIDVHQKSFNMHGLGQLATRRWLEVHGELEKWKRQYIRNLNAEFPTGDQRPHERDSLLEWAAVCKAAWYDMQKGNGAEGERLSVKAMEALTKHLGPEHEDTLESGHMVGLIYTLEDRRKEAEELQMQVMKMRKKLLCVEHPDTLVSMGNLAWTYRNQGIKGDGVRQKSWEFK</sequence>
<accession>A0A9P8NBF0</accession>
<evidence type="ECO:0000259" key="2">
    <source>
        <dbReference type="Pfam" id="PF25000"/>
    </source>
</evidence>